<dbReference type="EMBL" id="GHJT01001929">
    <property type="protein sequence ID" value="MOY35900.1"/>
    <property type="molecule type" value="Transcribed_RNA"/>
</dbReference>
<name>A0A4D5RFH4_IXOSC</name>
<feature type="domain" description="E2 binding" evidence="1">
    <location>
        <begin position="72"/>
        <end position="160"/>
    </location>
</feature>
<dbReference type="Gene3D" id="3.10.290.20">
    <property type="entry name" value="Ubiquitin-like 2 activating enzyme e1b. Chain: B, domain 3"/>
    <property type="match status" value="1"/>
</dbReference>
<dbReference type="GO" id="GO:0045116">
    <property type="term" value="P:protein neddylation"/>
    <property type="evidence" value="ECO:0007669"/>
    <property type="project" value="InterPro"/>
</dbReference>
<dbReference type="FunFam" id="3.10.290.20:FF:000001">
    <property type="entry name" value="NEDD8-activating enzyme E1 catalytic subunit, variant"/>
    <property type="match status" value="1"/>
</dbReference>
<dbReference type="AlphaFoldDB" id="A0A4D5RFH4"/>
<dbReference type="SMART" id="SM01181">
    <property type="entry name" value="E2_bind"/>
    <property type="match status" value="1"/>
</dbReference>
<dbReference type="InterPro" id="IPR014929">
    <property type="entry name" value="E2-binding"/>
</dbReference>
<dbReference type="VEuPathDB" id="VectorBase:ISCP_023389"/>
<evidence type="ECO:0000313" key="2">
    <source>
        <dbReference type="EMBL" id="MOY35900.1"/>
    </source>
</evidence>
<dbReference type="GO" id="GO:0019781">
    <property type="term" value="F:NEDD8 activating enzyme activity"/>
    <property type="evidence" value="ECO:0007669"/>
    <property type="project" value="InterPro"/>
</dbReference>
<dbReference type="InterPro" id="IPR035985">
    <property type="entry name" value="Ubiquitin-activating_enz"/>
</dbReference>
<proteinExistence type="predicted"/>
<dbReference type="OrthoDB" id="5977743at2759"/>
<evidence type="ECO:0000259" key="1">
    <source>
        <dbReference type="SMART" id="SM01181"/>
    </source>
</evidence>
<dbReference type="SUPFAM" id="SSF69572">
    <property type="entry name" value="Activating enzymes of the ubiquitin-like proteins"/>
    <property type="match status" value="1"/>
</dbReference>
<sequence>MTGRRKARLVVLTMSATNTAALTLFLESASPFRSEIFVGALFLPRMHCEGECVRDRRAQEKCLACSQVPTTLQFDESAKLQDIFDHLVSRPEFQMKAPGMTTTVAGRNKTLYMPSVASIEERTRANLKKTLKELEFVDGQELVVADVTSPMSIVFKVALKSSTDG</sequence>
<dbReference type="Pfam" id="PF08825">
    <property type="entry name" value="E2_bind"/>
    <property type="match status" value="1"/>
</dbReference>
<accession>A0A4D5RFH4</accession>
<reference evidence="2" key="1">
    <citation type="submission" date="2019-04" db="EMBL/GenBank/DDBJ databases">
        <title>An insight into the mialome of Ixodes scapularis.</title>
        <authorList>
            <person name="Ribeiro J.M."/>
            <person name="Mather T.N."/>
            <person name="Karim S."/>
        </authorList>
    </citation>
    <scope>NUCLEOTIDE SEQUENCE</scope>
</reference>
<protein>
    <submittedName>
        <fullName evidence="2">Putative e2 binding domain protein</fullName>
    </submittedName>
</protein>
<organism evidence="2">
    <name type="scientific">Ixodes scapularis</name>
    <name type="common">Black-legged tick</name>
    <name type="synonym">Deer tick</name>
    <dbReference type="NCBI Taxonomy" id="6945"/>
    <lineage>
        <taxon>Eukaryota</taxon>
        <taxon>Metazoa</taxon>
        <taxon>Ecdysozoa</taxon>
        <taxon>Arthropoda</taxon>
        <taxon>Chelicerata</taxon>
        <taxon>Arachnida</taxon>
        <taxon>Acari</taxon>
        <taxon>Parasitiformes</taxon>
        <taxon>Ixodida</taxon>
        <taxon>Ixodoidea</taxon>
        <taxon>Ixodidae</taxon>
        <taxon>Ixodinae</taxon>
        <taxon>Ixodes</taxon>
    </lineage>
</organism>